<keyword evidence="2" id="KW-0472">Membrane</keyword>
<evidence type="ECO:0000313" key="4">
    <source>
        <dbReference type="EMBL" id="KAL3650991.1"/>
    </source>
</evidence>
<dbReference type="InterPro" id="IPR005069">
    <property type="entry name" value="Nucl-diP-sugar_transferase"/>
</dbReference>
<protein>
    <recommendedName>
        <fullName evidence="3">Nucleotide-diphospho-sugar transferase domain-containing protein</fullName>
    </recommendedName>
</protein>
<dbReference type="Proteomes" id="UP001632038">
    <property type="component" value="Unassembled WGS sequence"/>
</dbReference>
<evidence type="ECO:0000256" key="2">
    <source>
        <dbReference type="SAM" id="Phobius"/>
    </source>
</evidence>
<reference evidence="5" key="1">
    <citation type="journal article" date="2024" name="IScience">
        <title>Strigolactones Initiate the Formation of Haustorium-like Structures in Castilleja.</title>
        <authorList>
            <person name="Buerger M."/>
            <person name="Peterson D."/>
            <person name="Chory J."/>
        </authorList>
    </citation>
    <scope>NUCLEOTIDE SEQUENCE [LARGE SCALE GENOMIC DNA]</scope>
</reference>
<dbReference type="EMBL" id="JAVIJP010000007">
    <property type="protein sequence ID" value="KAL3650991.1"/>
    <property type="molecule type" value="Genomic_DNA"/>
</dbReference>
<keyword evidence="2" id="KW-0812">Transmembrane</keyword>
<dbReference type="AlphaFoldDB" id="A0ABD3E9B3"/>
<comment type="caution">
    <text evidence="4">The sequence shown here is derived from an EMBL/GenBank/DDBJ whole genome shotgun (WGS) entry which is preliminary data.</text>
</comment>
<feature type="domain" description="Nucleotide-diphospho-sugar transferase" evidence="3">
    <location>
        <begin position="142"/>
        <end position="341"/>
    </location>
</feature>
<accession>A0ABD3E9B3</accession>
<keyword evidence="2" id="KW-1133">Transmembrane helix</keyword>
<sequence length="399" mass="45904">MMEIKSEGGPTNYTGGGDGQTPPEMGGSHHKNHNYFWHHLLKAVLVFTMVTLACLVIFQTSANSPFQFFPRSIYSFSFSTNATSADDQINDKELSLEQILERASMADKTVIITTLNEAWIEPNSIFDLFLESFKIGNQTNGLLKHLVVVALDQRAFEHCLNSDGLHCYFLTTDGTNFSGEAHFMTPDYLKMMWRRIDFLRIVLQMGYNFVFTDADIMWLRNPFPHFYTDTNFQISCDSYGGNPTDLRNAPNGGFNYVKSANQTIDFYKFWYESRVRYPGKHDQDVLNKIKYDPFVRDINLEIKFLDTVYFGGFCQPSKDLNLVCTMHANCCAGLDNKIHDLRILLDDWKNYLSLQENVRKTNTTSWSASFVSSPYSEEEEWKQKKIISNIIGTVFRVTN</sequence>
<dbReference type="Pfam" id="PF03407">
    <property type="entry name" value="Nucleotid_trans"/>
    <property type="match status" value="1"/>
</dbReference>
<feature type="transmembrane region" description="Helical" evidence="2">
    <location>
        <begin position="40"/>
        <end position="58"/>
    </location>
</feature>
<evidence type="ECO:0000313" key="5">
    <source>
        <dbReference type="Proteomes" id="UP001632038"/>
    </source>
</evidence>
<name>A0ABD3E9B3_9LAMI</name>
<dbReference type="PANTHER" id="PTHR46038:SF13">
    <property type="entry name" value="GLYCOSYLTRANSFERASE"/>
    <property type="match status" value="1"/>
</dbReference>
<organism evidence="4 5">
    <name type="scientific">Castilleja foliolosa</name>
    <dbReference type="NCBI Taxonomy" id="1961234"/>
    <lineage>
        <taxon>Eukaryota</taxon>
        <taxon>Viridiplantae</taxon>
        <taxon>Streptophyta</taxon>
        <taxon>Embryophyta</taxon>
        <taxon>Tracheophyta</taxon>
        <taxon>Spermatophyta</taxon>
        <taxon>Magnoliopsida</taxon>
        <taxon>eudicotyledons</taxon>
        <taxon>Gunneridae</taxon>
        <taxon>Pentapetalae</taxon>
        <taxon>asterids</taxon>
        <taxon>lamiids</taxon>
        <taxon>Lamiales</taxon>
        <taxon>Orobanchaceae</taxon>
        <taxon>Pedicularideae</taxon>
        <taxon>Castillejinae</taxon>
        <taxon>Castilleja</taxon>
    </lineage>
</organism>
<dbReference type="InterPro" id="IPR044821">
    <property type="entry name" value="At1g28695/At4g15970-like"/>
</dbReference>
<evidence type="ECO:0000259" key="3">
    <source>
        <dbReference type="Pfam" id="PF03407"/>
    </source>
</evidence>
<proteinExistence type="predicted"/>
<feature type="region of interest" description="Disordered" evidence="1">
    <location>
        <begin position="1"/>
        <end position="27"/>
    </location>
</feature>
<dbReference type="PANTHER" id="PTHR46038">
    <property type="entry name" value="EXPRESSED PROTEIN-RELATED"/>
    <property type="match status" value="1"/>
</dbReference>
<keyword evidence="5" id="KW-1185">Reference proteome</keyword>
<gene>
    <name evidence="4" type="ORF">CASFOL_007394</name>
</gene>
<evidence type="ECO:0000256" key="1">
    <source>
        <dbReference type="SAM" id="MobiDB-lite"/>
    </source>
</evidence>